<evidence type="ECO:0000313" key="3">
    <source>
        <dbReference type="Proteomes" id="UP001229346"/>
    </source>
</evidence>
<evidence type="ECO:0000313" key="2">
    <source>
        <dbReference type="EMBL" id="MDQ0115471.1"/>
    </source>
</evidence>
<proteinExistence type="predicted"/>
<gene>
    <name evidence="2" type="ORF">J2T15_004938</name>
</gene>
<dbReference type="Proteomes" id="UP001229346">
    <property type="component" value="Unassembled WGS sequence"/>
</dbReference>
<feature type="transmembrane region" description="Helical" evidence="1">
    <location>
        <begin position="12"/>
        <end position="30"/>
    </location>
</feature>
<organism evidence="2 3">
    <name type="scientific">Paenibacillus harenae</name>
    <dbReference type="NCBI Taxonomy" id="306543"/>
    <lineage>
        <taxon>Bacteria</taxon>
        <taxon>Bacillati</taxon>
        <taxon>Bacillota</taxon>
        <taxon>Bacilli</taxon>
        <taxon>Bacillales</taxon>
        <taxon>Paenibacillaceae</taxon>
        <taxon>Paenibacillus</taxon>
    </lineage>
</organism>
<dbReference type="EMBL" id="JAUSSU010000011">
    <property type="protein sequence ID" value="MDQ0115471.1"/>
    <property type="molecule type" value="Genomic_DNA"/>
</dbReference>
<keyword evidence="3" id="KW-1185">Reference proteome</keyword>
<comment type="caution">
    <text evidence="2">The sequence shown here is derived from an EMBL/GenBank/DDBJ whole genome shotgun (WGS) entry which is preliminary data.</text>
</comment>
<keyword evidence="1" id="KW-0472">Membrane</keyword>
<accession>A0ABT9U750</accession>
<evidence type="ECO:0000256" key="1">
    <source>
        <dbReference type="SAM" id="Phobius"/>
    </source>
</evidence>
<sequence>MNNKEPKAVLGQLIGSLLSIYSMLALTQFWRTFYDIR</sequence>
<name>A0ABT9U750_PAEHA</name>
<keyword evidence="1" id="KW-0812">Transmembrane</keyword>
<protein>
    <submittedName>
        <fullName evidence="2">Uncharacterized protein</fullName>
    </submittedName>
</protein>
<reference evidence="2 3" key="1">
    <citation type="submission" date="2023-07" db="EMBL/GenBank/DDBJ databases">
        <title>Sorghum-associated microbial communities from plants grown in Nebraska, USA.</title>
        <authorList>
            <person name="Schachtman D."/>
        </authorList>
    </citation>
    <scope>NUCLEOTIDE SEQUENCE [LARGE SCALE GENOMIC DNA]</scope>
    <source>
        <strain evidence="2 3">CC482</strain>
    </source>
</reference>
<keyword evidence="1" id="KW-1133">Transmembrane helix</keyword>